<keyword evidence="2" id="KW-1185">Reference proteome</keyword>
<accession>A0ABX3A1C4</accession>
<gene>
    <name evidence="1" type="ORF">BGC07_15200</name>
</gene>
<evidence type="ECO:0000313" key="2">
    <source>
        <dbReference type="Proteomes" id="UP000094329"/>
    </source>
</evidence>
<reference evidence="1 2" key="1">
    <citation type="submission" date="2016-08" db="EMBL/GenBank/DDBJ databases">
        <title>Draft genome sequence of Candidatus Piscirickettsia litoralis, from seawater.</title>
        <authorList>
            <person name="Wan X."/>
            <person name="Lee A.J."/>
            <person name="Hou S."/>
            <person name="Donachie S.P."/>
        </authorList>
    </citation>
    <scope>NUCLEOTIDE SEQUENCE [LARGE SCALE GENOMIC DNA]</scope>
    <source>
        <strain evidence="1 2">Y2</strain>
    </source>
</reference>
<protein>
    <submittedName>
        <fullName evidence="1">Uncharacterized protein</fullName>
    </submittedName>
</protein>
<evidence type="ECO:0000313" key="1">
    <source>
        <dbReference type="EMBL" id="ODN41466.1"/>
    </source>
</evidence>
<dbReference type="RefSeq" id="WP_069313931.1">
    <property type="nucleotide sequence ID" value="NZ_MDTU01000002.1"/>
</dbReference>
<name>A0ABX3A1C4_9GAMM</name>
<organism evidence="1 2">
    <name type="scientific">Piscirickettsia litoralis</name>
    <dbReference type="NCBI Taxonomy" id="1891921"/>
    <lineage>
        <taxon>Bacteria</taxon>
        <taxon>Pseudomonadati</taxon>
        <taxon>Pseudomonadota</taxon>
        <taxon>Gammaproteobacteria</taxon>
        <taxon>Thiotrichales</taxon>
        <taxon>Piscirickettsiaceae</taxon>
        <taxon>Piscirickettsia</taxon>
    </lineage>
</organism>
<comment type="caution">
    <text evidence="1">The sequence shown here is derived from an EMBL/GenBank/DDBJ whole genome shotgun (WGS) entry which is preliminary data.</text>
</comment>
<dbReference type="EMBL" id="MDTU01000002">
    <property type="protein sequence ID" value="ODN41466.1"/>
    <property type="molecule type" value="Genomic_DNA"/>
</dbReference>
<sequence length="88" mass="9936">MHKALEELQELDLNDPDQRKNCAEHLNEIIKEAKNLAAIGRKEVKIAPGFFPLIVSLVKALRDSSREDETDHLLDAISDEVSDLEKKS</sequence>
<proteinExistence type="predicted"/>
<dbReference type="Proteomes" id="UP000094329">
    <property type="component" value="Unassembled WGS sequence"/>
</dbReference>